<evidence type="ECO:0000313" key="3">
    <source>
        <dbReference type="Proteomes" id="UP000799439"/>
    </source>
</evidence>
<dbReference type="PANTHER" id="PTHR43355:SF7">
    <property type="entry name" value="NAD(P)-BINDING DOMAIN-CONTAINING PROTEIN"/>
    <property type="match status" value="1"/>
</dbReference>
<comment type="caution">
    <text evidence="2">The sequence shown here is derived from an EMBL/GenBank/DDBJ whole genome shotgun (WGS) entry which is preliminary data.</text>
</comment>
<proteinExistence type="predicted"/>
<protein>
    <submittedName>
        <fullName evidence="2">NAD(P)-binding protein</fullName>
    </submittedName>
</protein>
<gene>
    <name evidence="2" type="ORF">K461DRAFT_274503</name>
</gene>
<keyword evidence="3" id="KW-1185">Reference proteome</keyword>
<reference evidence="2" key="1">
    <citation type="journal article" date="2020" name="Stud. Mycol.">
        <title>101 Dothideomycetes genomes: a test case for predicting lifestyles and emergence of pathogens.</title>
        <authorList>
            <person name="Haridas S."/>
            <person name="Albert R."/>
            <person name="Binder M."/>
            <person name="Bloem J."/>
            <person name="Labutti K."/>
            <person name="Salamov A."/>
            <person name="Andreopoulos B."/>
            <person name="Baker S."/>
            <person name="Barry K."/>
            <person name="Bills G."/>
            <person name="Bluhm B."/>
            <person name="Cannon C."/>
            <person name="Castanera R."/>
            <person name="Culley D."/>
            <person name="Daum C."/>
            <person name="Ezra D."/>
            <person name="Gonzalez J."/>
            <person name="Henrissat B."/>
            <person name="Kuo A."/>
            <person name="Liang C."/>
            <person name="Lipzen A."/>
            <person name="Lutzoni F."/>
            <person name="Magnuson J."/>
            <person name="Mondo S."/>
            <person name="Nolan M."/>
            <person name="Ohm R."/>
            <person name="Pangilinan J."/>
            <person name="Park H.-J."/>
            <person name="Ramirez L."/>
            <person name="Alfaro M."/>
            <person name="Sun H."/>
            <person name="Tritt A."/>
            <person name="Yoshinaga Y."/>
            <person name="Zwiers L.-H."/>
            <person name="Turgeon B."/>
            <person name="Goodwin S."/>
            <person name="Spatafora J."/>
            <person name="Crous P."/>
            <person name="Grigoriev I."/>
        </authorList>
    </citation>
    <scope>NUCLEOTIDE SEQUENCE</scope>
    <source>
        <strain evidence="2">CBS 260.36</strain>
    </source>
</reference>
<feature type="domain" description="NAD(P)-binding" evidence="1">
    <location>
        <begin position="7"/>
        <end position="174"/>
    </location>
</feature>
<dbReference type="SUPFAM" id="SSF51735">
    <property type="entry name" value="NAD(P)-binding Rossmann-fold domains"/>
    <property type="match status" value="1"/>
</dbReference>
<evidence type="ECO:0000259" key="1">
    <source>
        <dbReference type="Pfam" id="PF13460"/>
    </source>
</evidence>
<dbReference type="OrthoDB" id="10254221at2759"/>
<sequence>MKVLLLGATGNLGSRLVPALLTHGHSVVAYVRSANKLESLLPGSVYGHIITVQGDAMDTASIKKAIVDNRCDAVINTAGMAAMAPWNKSDLPAIFAAVLKAVREASAETKSPLRAWFLGGIGVLYWPGTETLLSNYAPVFLEHRQDLRSLQALPPNTIQWSMLCPGYMIPESSTLDVPTKTLQGKLVASASSPPLWKHSWFESIPLLGRILSIGMNFSRYETTLEQAADFIASDLETRESRFIGKTVGIIDASK</sequence>
<dbReference type="PANTHER" id="PTHR43355">
    <property type="entry name" value="FLAVIN REDUCTASE (NADPH)"/>
    <property type="match status" value="1"/>
</dbReference>
<dbReference type="GO" id="GO:0016646">
    <property type="term" value="F:oxidoreductase activity, acting on the CH-NH group of donors, NAD or NADP as acceptor"/>
    <property type="evidence" value="ECO:0007669"/>
    <property type="project" value="TreeGrafter"/>
</dbReference>
<dbReference type="Proteomes" id="UP000799439">
    <property type="component" value="Unassembled WGS sequence"/>
</dbReference>
<accession>A0A9P4J4Y6</accession>
<dbReference type="InterPro" id="IPR036291">
    <property type="entry name" value="NAD(P)-bd_dom_sf"/>
</dbReference>
<dbReference type="Gene3D" id="3.40.50.720">
    <property type="entry name" value="NAD(P)-binding Rossmann-like Domain"/>
    <property type="match status" value="1"/>
</dbReference>
<organism evidence="2 3">
    <name type="scientific">Myriangium duriaei CBS 260.36</name>
    <dbReference type="NCBI Taxonomy" id="1168546"/>
    <lineage>
        <taxon>Eukaryota</taxon>
        <taxon>Fungi</taxon>
        <taxon>Dikarya</taxon>
        <taxon>Ascomycota</taxon>
        <taxon>Pezizomycotina</taxon>
        <taxon>Dothideomycetes</taxon>
        <taxon>Dothideomycetidae</taxon>
        <taxon>Myriangiales</taxon>
        <taxon>Myriangiaceae</taxon>
        <taxon>Myriangium</taxon>
    </lineage>
</organism>
<dbReference type="AlphaFoldDB" id="A0A9P4J4Y6"/>
<dbReference type="Pfam" id="PF13460">
    <property type="entry name" value="NAD_binding_10"/>
    <property type="match status" value="1"/>
</dbReference>
<dbReference type="EMBL" id="ML996082">
    <property type="protein sequence ID" value="KAF2155512.1"/>
    <property type="molecule type" value="Genomic_DNA"/>
</dbReference>
<name>A0A9P4J4Y6_9PEZI</name>
<evidence type="ECO:0000313" key="2">
    <source>
        <dbReference type="EMBL" id="KAF2155512.1"/>
    </source>
</evidence>
<dbReference type="InterPro" id="IPR016040">
    <property type="entry name" value="NAD(P)-bd_dom"/>
</dbReference>
<dbReference type="InterPro" id="IPR051606">
    <property type="entry name" value="Polyketide_Oxido-like"/>
</dbReference>